<keyword evidence="1" id="KW-0812">Transmembrane</keyword>
<evidence type="ECO:0000313" key="4">
    <source>
        <dbReference type="Proteomes" id="UP001597520"/>
    </source>
</evidence>
<evidence type="ECO:0000313" key="3">
    <source>
        <dbReference type="EMBL" id="MFD2706124.1"/>
    </source>
</evidence>
<dbReference type="SUPFAM" id="SSF55166">
    <property type="entry name" value="Hedgehog/DD-peptidase"/>
    <property type="match status" value="1"/>
</dbReference>
<dbReference type="Pfam" id="PF13539">
    <property type="entry name" value="Peptidase_M15_4"/>
    <property type="match status" value="1"/>
</dbReference>
<dbReference type="InterPro" id="IPR052179">
    <property type="entry name" value="DD-CPase-like"/>
</dbReference>
<name>A0ABW5T3Z1_9BACI</name>
<evidence type="ECO:0000259" key="2">
    <source>
        <dbReference type="Pfam" id="PF13539"/>
    </source>
</evidence>
<keyword evidence="1" id="KW-1133">Transmembrane helix</keyword>
<protein>
    <submittedName>
        <fullName evidence="3">M15 family metallopeptidase</fullName>
    </submittedName>
</protein>
<keyword evidence="1" id="KW-0472">Membrane</keyword>
<dbReference type="InterPro" id="IPR039561">
    <property type="entry name" value="Peptidase_M15C"/>
</dbReference>
<organism evidence="3 4">
    <name type="scientific">Salibacterium lacus</name>
    <dbReference type="NCBI Taxonomy" id="1898109"/>
    <lineage>
        <taxon>Bacteria</taxon>
        <taxon>Bacillati</taxon>
        <taxon>Bacillota</taxon>
        <taxon>Bacilli</taxon>
        <taxon>Bacillales</taxon>
        <taxon>Bacillaceae</taxon>
    </lineage>
</organism>
<dbReference type="InterPro" id="IPR009045">
    <property type="entry name" value="Zn_M74/Hedgehog-like"/>
</dbReference>
<dbReference type="CDD" id="cd14845">
    <property type="entry name" value="L-Ala-D-Glu_peptidase_like"/>
    <property type="match status" value="1"/>
</dbReference>
<dbReference type="PANTHER" id="PTHR34385:SF1">
    <property type="entry name" value="PEPTIDOGLYCAN L-ALANYL-D-GLUTAMATE ENDOPEPTIDASE CWLK"/>
    <property type="match status" value="1"/>
</dbReference>
<comment type="caution">
    <text evidence="3">The sequence shown here is derived from an EMBL/GenBank/DDBJ whole genome shotgun (WGS) entry which is preliminary data.</text>
</comment>
<dbReference type="PANTHER" id="PTHR34385">
    <property type="entry name" value="D-ALANYL-D-ALANINE CARBOXYPEPTIDASE"/>
    <property type="match status" value="1"/>
</dbReference>
<keyword evidence="4" id="KW-1185">Reference proteome</keyword>
<dbReference type="Proteomes" id="UP001597520">
    <property type="component" value="Unassembled WGS sequence"/>
</dbReference>
<dbReference type="RefSeq" id="WP_380713431.1">
    <property type="nucleotide sequence ID" value="NZ_JBHUML010000003.1"/>
</dbReference>
<dbReference type="EMBL" id="JBHUML010000003">
    <property type="protein sequence ID" value="MFD2706124.1"/>
    <property type="molecule type" value="Genomic_DNA"/>
</dbReference>
<evidence type="ECO:0000256" key="1">
    <source>
        <dbReference type="SAM" id="Phobius"/>
    </source>
</evidence>
<feature type="domain" description="Peptidase M15C" evidence="2">
    <location>
        <begin position="112"/>
        <end position="181"/>
    </location>
</feature>
<proteinExistence type="predicted"/>
<sequence>MTLLLSSRIFAGNTSRKERMMTLYSGWDLTLLGILSIILFAAWQQDRQDRMEEMAARSSLHPEVEEMKQEFVEQTSEQGIDVVITQGYRSKEQQNDLYAQGRSEEGSIVTNAEGGESYHNYGLAVDFALRKQNGEVTWNTEYDGNNNGTPDWQEAGDIAKRIGFEWGGDWQQFQDYSHLQWNPGVRVEELQHQ</sequence>
<reference evidence="4" key="1">
    <citation type="journal article" date="2019" name="Int. J. Syst. Evol. Microbiol.">
        <title>The Global Catalogue of Microorganisms (GCM) 10K type strain sequencing project: providing services to taxonomists for standard genome sequencing and annotation.</title>
        <authorList>
            <consortium name="The Broad Institute Genomics Platform"/>
            <consortium name="The Broad Institute Genome Sequencing Center for Infectious Disease"/>
            <person name="Wu L."/>
            <person name="Ma J."/>
        </authorList>
    </citation>
    <scope>NUCLEOTIDE SEQUENCE [LARGE SCALE GENOMIC DNA]</scope>
    <source>
        <strain evidence="4">KCTC 33792</strain>
    </source>
</reference>
<accession>A0ABW5T3Z1</accession>
<gene>
    <name evidence="3" type="ORF">ACFSUB_11675</name>
</gene>
<dbReference type="Gene3D" id="3.30.1380.10">
    <property type="match status" value="1"/>
</dbReference>
<feature type="transmembrane region" description="Helical" evidence="1">
    <location>
        <begin position="21"/>
        <end position="43"/>
    </location>
</feature>